<evidence type="ECO:0000256" key="3">
    <source>
        <dbReference type="ARBA" id="ARBA00017057"/>
    </source>
</evidence>
<evidence type="ECO:0000313" key="11">
    <source>
        <dbReference type="Proteomes" id="UP000657918"/>
    </source>
</evidence>
<proteinExistence type="inferred from homology"/>
<evidence type="ECO:0000256" key="2">
    <source>
        <dbReference type="ARBA" id="ARBA00007324"/>
    </source>
</evidence>
<dbReference type="GO" id="GO:0005787">
    <property type="term" value="C:signal peptidase complex"/>
    <property type="evidence" value="ECO:0007669"/>
    <property type="project" value="UniProtKB-UniRule"/>
</dbReference>
<evidence type="ECO:0000313" key="10">
    <source>
        <dbReference type="EMBL" id="KAF9676903.1"/>
    </source>
</evidence>
<keyword evidence="7 9" id="KW-0472">Membrane</keyword>
<dbReference type="AlphaFoldDB" id="A0A835JUW9"/>
<evidence type="ECO:0000256" key="5">
    <source>
        <dbReference type="ARBA" id="ARBA00022824"/>
    </source>
</evidence>
<dbReference type="GO" id="GO:0008233">
    <property type="term" value="F:peptidase activity"/>
    <property type="evidence" value="ECO:0007669"/>
    <property type="project" value="UniProtKB-UniRule"/>
</dbReference>
<evidence type="ECO:0000256" key="1">
    <source>
        <dbReference type="ARBA" id="ARBA00004477"/>
    </source>
</evidence>
<comment type="caution">
    <text evidence="9">Lacks conserved residue(s) required for the propagation of feature annotation.</text>
</comment>
<gene>
    <name evidence="10" type="ORF">SADUNF_Sadunf08G0051800</name>
</gene>
<keyword evidence="6 9" id="KW-1133">Transmembrane helix</keyword>
<dbReference type="GO" id="GO:0045047">
    <property type="term" value="P:protein targeting to ER"/>
    <property type="evidence" value="ECO:0007669"/>
    <property type="project" value="TreeGrafter"/>
</dbReference>
<comment type="caution">
    <text evidence="10">The sequence shown here is derived from an EMBL/GenBank/DDBJ whole genome shotgun (WGS) entry which is preliminary data.</text>
</comment>
<keyword evidence="11" id="KW-1185">Reference proteome</keyword>
<name>A0A835JUW9_9ROSI</name>
<dbReference type="InterPro" id="IPR009582">
    <property type="entry name" value="Spc2/SPCS2"/>
</dbReference>
<accession>A0A835JUW9</accession>
<evidence type="ECO:0000256" key="6">
    <source>
        <dbReference type="ARBA" id="ARBA00022989"/>
    </source>
</evidence>
<evidence type="ECO:0000256" key="4">
    <source>
        <dbReference type="ARBA" id="ARBA00022692"/>
    </source>
</evidence>
<evidence type="ECO:0000256" key="8">
    <source>
        <dbReference type="ARBA" id="ARBA00045608"/>
    </source>
</evidence>
<comment type="similarity">
    <text evidence="2 9">Belongs to the SPCS2 family.</text>
</comment>
<reference evidence="10 11" key="1">
    <citation type="submission" date="2020-10" db="EMBL/GenBank/DDBJ databases">
        <title>Plant Genome Project.</title>
        <authorList>
            <person name="Zhang R.-G."/>
        </authorList>
    </citation>
    <scope>NUCLEOTIDE SEQUENCE [LARGE SCALE GENOMIC DNA]</scope>
    <source>
        <strain evidence="10">FAFU-HL-1</strain>
        <tissue evidence="10">Leaf</tissue>
    </source>
</reference>
<evidence type="ECO:0000256" key="7">
    <source>
        <dbReference type="ARBA" id="ARBA00023136"/>
    </source>
</evidence>
<dbReference type="GO" id="GO:0006465">
    <property type="term" value="P:signal peptide processing"/>
    <property type="evidence" value="ECO:0007669"/>
    <property type="project" value="UniProtKB-UniRule"/>
</dbReference>
<dbReference type="Proteomes" id="UP000657918">
    <property type="component" value="Chromosome 8"/>
</dbReference>
<feature type="transmembrane region" description="Helical" evidence="9">
    <location>
        <begin position="49"/>
        <end position="68"/>
    </location>
</feature>
<keyword evidence="4 9" id="KW-0812">Transmembrane</keyword>
<comment type="subcellular location">
    <subcellularLocation>
        <location evidence="1 9">Endoplasmic reticulum membrane</location>
        <topology evidence="1 9">Multi-pass membrane protein</topology>
    </subcellularLocation>
</comment>
<sequence length="230" mass="25780">MQEKKTEMTNKNAKKANLLDHHSIKHILDESVSEIVISRGYVEDVRTSNIRLFLGVIIIAIALLAQFYNKKFPQNLVGFLGSTHSMDGNFWKKTSRSTFFVKISITRLIIHLKEKNAILVTYPLKGVRDREIDVLGVMTAIESYLLVAFICGSYTSTGLVVSSKLPRFSDEYTLSIASADPKSISAGKPVQFTKSVTQWFTKDGVLVEGLFWKDVEALINDYAAEPKKGK</sequence>
<protein>
    <recommendedName>
        <fullName evidence="3 9">Signal peptidase complex subunit 2</fullName>
    </recommendedName>
</protein>
<dbReference type="EMBL" id="JADGMS010000008">
    <property type="protein sequence ID" value="KAF9676903.1"/>
    <property type="molecule type" value="Genomic_DNA"/>
</dbReference>
<keyword evidence="5 9" id="KW-0256">Endoplasmic reticulum</keyword>
<evidence type="ECO:0000256" key="9">
    <source>
        <dbReference type="RuleBase" id="RU368033"/>
    </source>
</evidence>
<dbReference type="Pfam" id="PF06703">
    <property type="entry name" value="SPC25"/>
    <property type="match status" value="1"/>
</dbReference>
<dbReference type="PANTHER" id="PTHR13085:SF0">
    <property type="entry name" value="SIGNAL PEPTIDASE COMPLEX SUBUNIT 2"/>
    <property type="match status" value="1"/>
</dbReference>
<organism evidence="10 11">
    <name type="scientific">Salix dunnii</name>
    <dbReference type="NCBI Taxonomy" id="1413687"/>
    <lineage>
        <taxon>Eukaryota</taxon>
        <taxon>Viridiplantae</taxon>
        <taxon>Streptophyta</taxon>
        <taxon>Embryophyta</taxon>
        <taxon>Tracheophyta</taxon>
        <taxon>Spermatophyta</taxon>
        <taxon>Magnoliopsida</taxon>
        <taxon>eudicotyledons</taxon>
        <taxon>Gunneridae</taxon>
        <taxon>Pentapetalae</taxon>
        <taxon>rosids</taxon>
        <taxon>fabids</taxon>
        <taxon>Malpighiales</taxon>
        <taxon>Salicaceae</taxon>
        <taxon>Saliceae</taxon>
        <taxon>Salix</taxon>
    </lineage>
</organism>
<dbReference type="OrthoDB" id="29558at2759"/>
<comment type="function">
    <text evidence="8 9">Component of the signal peptidase complex (SPC) which catalyzes the cleavage of N-terminal signal sequences from nascent proteins as they are translocated into the lumen of the endoplasmic reticulum. Enhances the enzymatic activity of SPC and facilitates the interactions between different components of the translocation site.</text>
</comment>
<dbReference type="PANTHER" id="PTHR13085">
    <property type="entry name" value="MICROSOMAL SIGNAL PEPTIDASE 25 KDA SUBUNIT"/>
    <property type="match status" value="1"/>
</dbReference>